<evidence type="ECO:0000313" key="1">
    <source>
        <dbReference type="EMBL" id="MCK8676662.1"/>
    </source>
</evidence>
<protein>
    <recommendedName>
        <fullName evidence="3">ATP-binding protein</fullName>
    </recommendedName>
</protein>
<dbReference type="RefSeq" id="WP_248631847.1">
    <property type="nucleotide sequence ID" value="NZ_JALPTH010000003.1"/>
</dbReference>
<dbReference type="Proteomes" id="UP001522868">
    <property type="component" value="Unassembled WGS sequence"/>
</dbReference>
<dbReference type="EMBL" id="JALPTH010000003">
    <property type="protein sequence ID" value="MCK8676662.1"/>
    <property type="molecule type" value="Genomic_DNA"/>
</dbReference>
<proteinExistence type="predicted"/>
<evidence type="ECO:0008006" key="3">
    <source>
        <dbReference type="Google" id="ProtNLM"/>
    </source>
</evidence>
<sequence length="111" mass="11686">MDISEPRTLLRALDNDAEGEAAPKELAVLDPRTRAAALVGMLTAATGGQPTVTHAAEGIRIETVLPDDLGPAARTAVLLALAECSRYGHERVPEHTTVWAELAAPGERGRP</sequence>
<gene>
    <name evidence="1" type="ORF">M1O15_04470</name>
</gene>
<accession>A0ABT0I5T3</accession>
<keyword evidence="2" id="KW-1185">Reference proteome</keyword>
<reference evidence="1 2" key="1">
    <citation type="submission" date="2022-04" db="EMBL/GenBank/DDBJ databases">
        <title>Streptomyces sp. nov. LCR6-01 isolated from Lichen of Dirinaria sp.</title>
        <authorList>
            <person name="Kanchanasin P."/>
            <person name="Tanasupawat S."/>
            <person name="Phongsopitanun W."/>
        </authorList>
    </citation>
    <scope>NUCLEOTIDE SEQUENCE [LARGE SCALE GENOMIC DNA]</scope>
    <source>
        <strain evidence="1 2">LCR6-01</strain>
    </source>
</reference>
<name>A0ABT0I5T3_9ACTN</name>
<organism evidence="1 2">
    <name type="scientific">Streptomyces lichenis</name>
    <dbReference type="NCBI Taxonomy" id="2306967"/>
    <lineage>
        <taxon>Bacteria</taxon>
        <taxon>Bacillati</taxon>
        <taxon>Actinomycetota</taxon>
        <taxon>Actinomycetes</taxon>
        <taxon>Kitasatosporales</taxon>
        <taxon>Streptomycetaceae</taxon>
        <taxon>Streptomyces</taxon>
    </lineage>
</organism>
<comment type="caution">
    <text evidence="1">The sequence shown here is derived from an EMBL/GenBank/DDBJ whole genome shotgun (WGS) entry which is preliminary data.</text>
</comment>
<evidence type="ECO:0000313" key="2">
    <source>
        <dbReference type="Proteomes" id="UP001522868"/>
    </source>
</evidence>